<dbReference type="InterPro" id="IPR000719">
    <property type="entry name" value="Prot_kinase_dom"/>
</dbReference>
<keyword evidence="17" id="KW-0325">Glycoprotein</keyword>
<comment type="catalytic activity">
    <reaction evidence="19">
        <text>L-seryl-[protein] + ATP = O-phospho-L-seryl-[protein] + ADP + H(+)</text>
        <dbReference type="Rhea" id="RHEA:17989"/>
        <dbReference type="Rhea" id="RHEA-COMP:9863"/>
        <dbReference type="Rhea" id="RHEA-COMP:11604"/>
        <dbReference type="ChEBI" id="CHEBI:15378"/>
        <dbReference type="ChEBI" id="CHEBI:29999"/>
        <dbReference type="ChEBI" id="CHEBI:30616"/>
        <dbReference type="ChEBI" id="CHEBI:83421"/>
        <dbReference type="ChEBI" id="CHEBI:456216"/>
        <dbReference type="EC" id="2.7.11.1"/>
    </reaction>
</comment>
<feature type="domain" description="Protein kinase" evidence="20">
    <location>
        <begin position="649"/>
        <end position="906"/>
    </location>
</feature>
<evidence type="ECO:0000256" key="14">
    <source>
        <dbReference type="ARBA" id="ARBA00022989"/>
    </source>
</evidence>
<dbReference type="Pfam" id="PF00069">
    <property type="entry name" value="Pkinase"/>
    <property type="match status" value="2"/>
</dbReference>
<evidence type="ECO:0000256" key="1">
    <source>
        <dbReference type="ARBA" id="ARBA00004162"/>
    </source>
</evidence>
<sequence>MILENRMSAPLKIPLKDIESVTNNFADANFIGEGFLGKIYEGQLSLSGELVDVAVRRLDNSFRLQEIAFEKEISTLTRLEHPNVVSIVGYCYENDEMLIIQKLTWMRRLQISVGAVRALSYLHNDVGHNFSVIHHNINCNSILLDENWEAKVSGFEYSMTIPAGNLDLAYEKLGIGTHKSDMFSIGIVLFELMCGKDAFISKDDSSIASLAIFHYENRRLHELVDPDLYDQMNQQSFGIVSETAYSCLIGEGISSNMIQVLKLLQKALEIQQAHENNEHPVVAAERRLSDHMKLKLKSLEHMRIQFEDIVKATENFATKYCIVSGGFGSVYIAELVHVDKAYIFAPDKENEREVPKKRSTVAIKRINNIEDEMSQQGFQAEIEMLTSCKHSNIITLLGFCDEGRALILIYEYASNGSLNYYLQKTRDNENDSWAQRVKICLYIAKGLRYLHTTEGDRDVIVHRDIKSANILLDENFKAKIGDFGLSIFPSVSEQRPTRFSSITLGTPGYMDPQYKKDAKLKKESDVYSFGVVMFEMLCGTVAYDRKYAKNNAGLALIARQHFNNGKIKEMLDPKIKEQITESLFTSIKGPSQESLYTFSKIAFECLAKEQVERPTMEVVVKELEKALFFQPSRVQKLQLQEILYATNHFSDENLLKEGGLGNLYKGRLFQSGKLLDIVARRLNGNYGQGDVEFRTEISMLSSLKHINIISFVGFVDENDEKIVIYELATHGSLDQHISDPTLNWSRRLQICLGVARALSYVHYAIIHCDINSSKIFLDEDWEPKLFGFEFSTKYPQSWRHRLLYSHDSRYSHESMTPKFDVYCFGTLMFEILCGRKPVIREDVVEEKVDDIIDPNLRKQIDTQSLISFLNIAETCLKKELVERPTMDQIVKELEEAMELQSKHENLSVLEGHSAAAAADEDASTKRSKMDILKIPLSEIIQATENFASKYLVGGGGYSWVYRAELDVLDIQHMSSTEGKCKEELPKITKTVAIKHITDKMQGKERFLKEIESLTSCKHPNIVSLLGFSEENDTMVLVYEYVFNGSLGDYFKSTRTSLTWGQRIQISLDIANGINYLHTDMKGKPRILHHNIMSNNILLDENLNAKVASFGFSEFHPIEQQADAVYTRNDIVGTDLYIDPEYLATSKYKKEYDVYSFGVVLFEISSGKLAYDKFYNMEKGMGLLPIVRQRFNERTLKELVDPKITEDDEHVLTIKRGPNQDSFDAFSKIAYQCLADSQTKRPTMEIVIKELENALKLQGETIILSRFRLSDIVYATDNFSETYCIGSYAYGMVYKAKLDHVDNKGSLVAVKRISGREKGEGEQRFFSEIELHTTCTHPNIVSLLGFCYEQDEMILLYELASKTRLDDYLKNVDKITNLTWTQRLHMCLDIARGLNHIHTKMDPQRHGDIRSANVLLGNNRNAKIAYFGISKLHPLNQEVGLQVYWDPEYERTGKLEKESDIYSFGVVMFEIFCGRLAYDQVYMDKSEKGLAPIAQRCFNDGTIKNMIDPKLMEETDADIFPSNRRPNQDSLDTFLGIAFRCLGETQADRPTLDIVIKEIERALNFQNKHASIHAHV</sequence>
<evidence type="ECO:0000256" key="16">
    <source>
        <dbReference type="ARBA" id="ARBA00023170"/>
    </source>
</evidence>
<evidence type="ECO:0000256" key="11">
    <source>
        <dbReference type="ARBA" id="ARBA00022741"/>
    </source>
</evidence>
<evidence type="ECO:0000256" key="5">
    <source>
        <dbReference type="ARBA" id="ARBA00022553"/>
    </source>
</evidence>
<dbReference type="SUPFAM" id="SSF56112">
    <property type="entry name" value="Protein kinase-like (PK-like)"/>
    <property type="match status" value="5"/>
</dbReference>
<evidence type="ECO:0000256" key="18">
    <source>
        <dbReference type="ARBA" id="ARBA00047899"/>
    </source>
</evidence>
<dbReference type="InParanoid" id="A0A251VSG0"/>
<evidence type="ECO:0000256" key="15">
    <source>
        <dbReference type="ARBA" id="ARBA00023136"/>
    </source>
</evidence>
<feature type="domain" description="Protein kinase" evidence="20">
    <location>
        <begin position="316"/>
        <end position="629"/>
    </location>
</feature>
<dbReference type="Proteomes" id="UP000215914">
    <property type="component" value="Chromosome 1"/>
</dbReference>
<gene>
    <name evidence="21" type="ORF">HannXRQ_Chr01g0030331</name>
</gene>
<evidence type="ECO:0000256" key="8">
    <source>
        <dbReference type="ARBA" id="ARBA00022692"/>
    </source>
</evidence>
<dbReference type="FunFam" id="1.10.510.10:FF:000358">
    <property type="entry name" value="Putative leucine-rich repeat receptor-like serine/threonine-protein kinase"/>
    <property type="match status" value="1"/>
</dbReference>
<dbReference type="PROSITE" id="PS00108">
    <property type="entry name" value="PROTEIN_KINASE_ST"/>
    <property type="match status" value="1"/>
</dbReference>
<dbReference type="GO" id="GO:0004672">
    <property type="term" value="F:protein kinase activity"/>
    <property type="evidence" value="ECO:0000318"/>
    <property type="project" value="GO_Central"/>
</dbReference>
<feature type="domain" description="Protein kinase" evidence="20">
    <location>
        <begin position="946"/>
        <end position="1254"/>
    </location>
</feature>
<comment type="subcellular location">
    <subcellularLocation>
        <location evidence="1">Cell membrane</location>
        <topology evidence="1">Single-pass membrane protein</topology>
    </subcellularLocation>
</comment>
<evidence type="ECO:0000259" key="20">
    <source>
        <dbReference type="PROSITE" id="PS50011"/>
    </source>
</evidence>
<keyword evidence="9" id="KW-0732">Signal</keyword>
<proteinExistence type="predicted"/>
<accession>A0A251VSG0</accession>
<protein>
    <recommendedName>
        <fullName evidence="2">non-specific serine/threonine protein kinase</fullName>
        <ecNumber evidence="2">2.7.11.1</ecNumber>
    </recommendedName>
</protein>
<keyword evidence="14" id="KW-1133">Transmembrane helix</keyword>
<dbReference type="InterPro" id="IPR045272">
    <property type="entry name" value="ANXUR1/2-like"/>
</dbReference>
<keyword evidence="3" id="KW-1003">Cell membrane</keyword>
<evidence type="ECO:0000256" key="9">
    <source>
        <dbReference type="ARBA" id="ARBA00022729"/>
    </source>
</evidence>
<keyword evidence="11" id="KW-0547">Nucleotide-binding</keyword>
<dbReference type="PROSITE" id="PS50011">
    <property type="entry name" value="PROTEIN_KINASE_DOM"/>
    <property type="match status" value="5"/>
</dbReference>
<keyword evidence="4" id="KW-0723">Serine/threonine-protein kinase</keyword>
<dbReference type="Gene3D" id="3.30.200.20">
    <property type="entry name" value="Phosphorylase Kinase, domain 1"/>
    <property type="match status" value="5"/>
</dbReference>
<evidence type="ECO:0000256" key="12">
    <source>
        <dbReference type="ARBA" id="ARBA00022777"/>
    </source>
</evidence>
<dbReference type="EC" id="2.7.11.1" evidence="2"/>
<evidence type="ECO:0000313" key="21">
    <source>
        <dbReference type="EMBL" id="OTG38495.1"/>
    </source>
</evidence>
<organism evidence="21 22">
    <name type="scientific">Helianthus annuus</name>
    <name type="common">Common sunflower</name>
    <dbReference type="NCBI Taxonomy" id="4232"/>
    <lineage>
        <taxon>Eukaryota</taxon>
        <taxon>Viridiplantae</taxon>
        <taxon>Streptophyta</taxon>
        <taxon>Embryophyta</taxon>
        <taxon>Tracheophyta</taxon>
        <taxon>Spermatophyta</taxon>
        <taxon>Magnoliopsida</taxon>
        <taxon>eudicotyledons</taxon>
        <taxon>Gunneridae</taxon>
        <taxon>Pentapetalae</taxon>
        <taxon>asterids</taxon>
        <taxon>campanulids</taxon>
        <taxon>Asterales</taxon>
        <taxon>Asteraceae</taxon>
        <taxon>Asteroideae</taxon>
        <taxon>Heliantheae alliance</taxon>
        <taxon>Heliantheae</taxon>
        <taxon>Helianthus</taxon>
    </lineage>
</organism>
<evidence type="ECO:0000256" key="6">
    <source>
        <dbReference type="ARBA" id="ARBA00022614"/>
    </source>
</evidence>
<dbReference type="InterPro" id="IPR011009">
    <property type="entry name" value="Kinase-like_dom_sf"/>
</dbReference>
<comment type="catalytic activity">
    <reaction evidence="18">
        <text>L-threonyl-[protein] + ATP = O-phospho-L-threonyl-[protein] + ADP + H(+)</text>
        <dbReference type="Rhea" id="RHEA:46608"/>
        <dbReference type="Rhea" id="RHEA-COMP:11060"/>
        <dbReference type="Rhea" id="RHEA-COMP:11605"/>
        <dbReference type="ChEBI" id="CHEBI:15378"/>
        <dbReference type="ChEBI" id="CHEBI:30013"/>
        <dbReference type="ChEBI" id="CHEBI:30616"/>
        <dbReference type="ChEBI" id="CHEBI:61977"/>
        <dbReference type="ChEBI" id="CHEBI:456216"/>
        <dbReference type="EC" id="2.7.11.1"/>
    </reaction>
</comment>
<evidence type="ECO:0000256" key="4">
    <source>
        <dbReference type="ARBA" id="ARBA00022527"/>
    </source>
</evidence>
<dbReference type="InterPro" id="IPR008271">
    <property type="entry name" value="Ser/Thr_kinase_AS"/>
</dbReference>
<name>A0A251VSG0_HELAN</name>
<evidence type="ECO:0000256" key="3">
    <source>
        <dbReference type="ARBA" id="ARBA00022475"/>
    </source>
</evidence>
<dbReference type="GO" id="GO:0005886">
    <property type="term" value="C:plasma membrane"/>
    <property type="evidence" value="ECO:0000318"/>
    <property type="project" value="GO_Central"/>
</dbReference>
<dbReference type="InterPro" id="IPR001245">
    <property type="entry name" value="Ser-Thr/Tyr_kinase_cat_dom"/>
</dbReference>
<dbReference type="GO" id="GO:0005524">
    <property type="term" value="F:ATP binding"/>
    <property type="evidence" value="ECO:0007669"/>
    <property type="project" value="UniProtKB-KW"/>
</dbReference>
<keyword evidence="15" id="KW-0472">Membrane</keyword>
<reference evidence="22" key="1">
    <citation type="journal article" date="2017" name="Nature">
        <title>The sunflower genome provides insights into oil metabolism, flowering and Asterid evolution.</title>
        <authorList>
            <person name="Badouin H."/>
            <person name="Gouzy J."/>
            <person name="Grassa C.J."/>
            <person name="Murat F."/>
            <person name="Staton S.E."/>
            <person name="Cottret L."/>
            <person name="Lelandais-Briere C."/>
            <person name="Owens G.L."/>
            <person name="Carrere S."/>
            <person name="Mayjonade B."/>
            <person name="Legrand L."/>
            <person name="Gill N."/>
            <person name="Kane N.C."/>
            <person name="Bowers J.E."/>
            <person name="Hubner S."/>
            <person name="Bellec A."/>
            <person name="Berard A."/>
            <person name="Berges H."/>
            <person name="Blanchet N."/>
            <person name="Boniface M.C."/>
            <person name="Brunel D."/>
            <person name="Catrice O."/>
            <person name="Chaidir N."/>
            <person name="Claudel C."/>
            <person name="Donnadieu C."/>
            <person name="Faraut T."/>
            <person name="Fievet G."/>
            <person name="Helmstetter N."/>
            <person name="King M."/>
            <person name="Knapp S.J."/>
            <person name="Lai Z."/>
            <person name="Le Paslier M.C."/>
            <person name="Lippi Y."/>
            <person name="Lorenzon L."/>
            <person name="Mandel J.R."/>
            <person name="Marage G."/>
            <person name="Marchand G."/>
            <person name="Marquand E."/>
            <person name="Bret-Mestries E."/>
            <person name="Morien E."/>
            <person name="Nambeesan S."/>
            <person name="Nguyen T."/>
            <person name="Pegot-Espagnet P."/>
            <person name="Pouilly N."/>
            <person name="Raftis F."/>
            <person name="Sallet E."/>
            <person name="Schiex T."/>
            <person name="Thomas J."/>
            <person name="Vandecasteele C."/>
            <person name="Vares D."/>
            <person name="Vear F."/>
            <person name="Vautrin S."/>
            <person name="Crespi M."/>
            <person name="Mangin B."/>
            <person name="Burke J.M."/>
            <person name="Salse J."/>
            <person name="Munos S."/>
            <person name="Vincourt P."/>
            <person name="Rieseberg L.H."/>
            <person name="Langlade N.B."/>
        </authorList>
    </citation>
    <scope>NUCLEOTIDE SEQUENCE [LARGE SCALE GENOMIC DNA]</scope>
    <source>
        <strain evidence="22">cv. SF193</strain>
    </source>
</reference>
<dbReference type="Pfam" id="PF07714">
    <property type="entry name" value="PK_Tyr_Ser-Thr"/>
    <property type="match status" value="3"/>
</dbReference>
<dbReference type="GO" id="GO:0004714">
    <property type="term" value="F:transmembrane receptor protein tyrosine kinase activity"/>
    <property type="evidence" value="ECO:0007669"/>
    <property type="project" value="InterPro"/>
</dbReference>
<keyword evidence="13" id="KW-0067">ATP-binding</keyword>
<evidence type="ECO:0000313" key="22">
    <source>
        <dbReference type="Proteomes" id="UP000215914"/>
    </source>
</evidence>
<evidence type="ECO:0000256" key="7">
    <source>
        <dbReference type="ARBA" id="ARBA00022679"/>
    </source>
</evidence>
<keyword evidence="22" id="KW-1185">Reference proteome</keyword>
<dbReference type="PANTHER" id="PTHR27003">
    <property type="entry name" value="OS07G0166700 PROTEIN"/>
    <property type="match status" value="1"/>
</dbReference>
<dbReference type="GO" id="GO:0004674">
    <property type="term" value="F:protein serine/threonine kinase activity"/>
    <property type="evidence" value="ECO:0007669"/>
    <property type="project" value="UniProtKB-KW"/>
</dbReference>
<dbReference type="EMBL" id="CM007890">
    <property type="protein sequence ID" value="OTG38495.1"/>
    <property type="molecule type" value="Genomic_DNA"/>
</dbReference>
<dbReference type="SMART" id="SM00220">
    <property type="entry name" value="S_TKc"/>
    <property type="match status" value="3"/>
</dbReference>
<evidence type="ECO:0000256" key="17">
    <source>
        <dbReference type="ARBA" id="ARBA00023180"/>
    </source>
</evidence>
<feature type="domain" description="Protein kinase" evidence="20">
    <location>
        <begin position="25"/>
        <end position="294"/>
    </location>
</feature>
<keyword evidence="5" id="KW-0597">Phosphoprotein</keyword>
<evidence type="ECO:0000256" key="13">
    <source>
        <dbReference type="ARBA" id="ARBA00022840"/>
    </source>
</evidence>
<feature type="domain" description="Protein kinase" evidence="20">
    <location>
        <begin position="1278"/>
        <end position="1571"/>
    </location>
</feature>
<dbReference type="Gene3D" id="1.10.510.10">
    <property type="entry name" value="Transferase(Phosphotransferase) domain 1"/>
    <property type="match status" value="5"/>
</dbReference>
<keyword evidence="10" id="KW-0677">Repeat</keyword>
<dbReference type="PANTHER" id="PTHR27003:SF471">
    <property type="entry name" value="VASCULAR ENDOTHELIAL GROWTH FACTOR RECEPTOR 2 (VEGFR2)-RELATED"/>
    <property type="match status" value="1"/>
</dbReference>
<keyword evidence="12" id="KW-0418">Kinase</keyword>
<evidence type="ECO:0000256" key="19">
    <source>
        <dbReference type="ARBA" id="ARBA00048679"/>
    </source>
</evidence>
<keyword evidence="8" id="KW-0812">Transmembrane</keyword>
<evidence type="ECO:0000256" key="2">
    <source>
        <dbReference type="ARBA" id="ARBA00012513"/>
    </source>
</evidence>
<evidence type="ECO:0000256" key="10">
    <source>
        <dbReference type="ARBA" id="ARBA00022737"/>
    </source>
</evidence>
<keyword evidence="7" id="KW-0808">Transferase</keyword>
<keyword evidence="16" id="KW-0675">Receptor</keyword>
<keyword evidence="6" id="KW-0433">Leucine-rich repeat</keyword>